<sequence length="726" mass="79658">MAADLPAASPIDEEFYASWGLCILCILLIGALITSYYLQIKKIRAVHETVVSIFAGMVVGCILRLSPGHLIREMLTFKHTLFFNLLLPPIILNSGYELKQENFFRNFGVILTFAFVGTFISAVGLGVLVYVWSLFGLEGLRFTLLECLIFGSTLSATDPVTILAIFNTYKVDPKLYTIIFGESILNDAVSIVMYETLSQFHGEDIYLSSLFHGIGIFLLSFSISMALGVIFGLMCSLGLKHSNLALYPHIESCIVALVAYTSYFFSNGLSMSGIVSLLFCGITLKHYAYHTMSTRTQRTTKYMFQVVSQLSENFIFIYLGLNLFTQDAQVFKPLFILVTAIAVMASRYAAVFPLSELINWIFHARGQRHEELPHSYQMMLFWAGLRGAVGVALAAGITGDNADALRTTILVVVVLTVIVFGGTTARMLEVLGIRVGVEDEDDSSDDEAWALHHPGNLALQMGPGSRRYAGANGRQHPYGDDYDDYNNSYVNSPIDTPYASAGMQHDQRSGSSSARFNSRQSTSGYGYGNAYRGNGGSVNRSGFFNANESDDDEPLPSATDLERYDHGVHDNSGESDHTGMVFRDGQWFKDLDQRYLLPLFSNSVASRQHERRRAMKRADSVYNGGESVPGTPRDSSMDWGDEAAMGKDGKPIPKNFGESVQDFFFARPDANPAAASTSDALAAGSTATTESAAVEGTSTLSSGDVRSLSRPRPPSLNSRRASREDL</sequence>
<feature type="transmembrane region" description="Helical" evidence="11">
    <location>
        <begin position="16"/>
        <end position="38"/>
    </location>
</feature>
<dbReference type="PANTHER" id="PTHR10110:SF187">
    <property type="entry name" value="SODIUM_HYDROGEN EXCHANGER"/>
    <property type="match status" value="1"/>
</dbReference>
<name>A0A8H3TNI8_9TREE</name>
<organism evidence="13 14">
    <name type="scientific">Naganishia liquefaciens</name>
    <dbReference type="NCBI Taxonomy" id="104408"/>
    <lineage>
        <taxon>Eukaryota</taxon>
        <taxon>Fungi</taxon>
        <taxon>Dikarya</taxon>
        <taxon>Basidiomycota</taxon>
        <taxon>Agaricomycotina</taxon>
        <taxon>Tremellomycetes</taxon>
        <taxon>Filobasidiales</taxon>
        <taxon>Filobasidiaceae</taxon>
        <taxon>Naganishia</taxon>
    </lineage>
</organism>
<feature type="transmembrane region" description="Helical" evidence="11">
    <location>
        <begin position="333"/>
        <end position="358"/>
    </location>
</feature>
<comment type="subcellular location">
    <subcellularLocation>
        <location evidence="1">Membrane</location>
        <topology evidence="1">Multi-pass membrane protein</topology>
    </subcellularLocation>
</comment>
<keyword evidence="3 9" id="KW-0812">Transmembrane</keyword>
<feature type="transmembrane region" description="Helical" evidence="11">
    <location>
        <begin position="214"/>
        <end position="237"/>
    </location>
</feature>
<feature type="transmembrane region" description="Helical" evidence="11">
    <location>
        <begin position="404"/>
        <end position="425"/>
    </location>
</feature>
<dbReference type="InterPro" id="IPR006153">
    <property type="entry name" value="Cation/H_exchanger_TM"/>
</dbReference>
<dbReference type="GO" id="GO:0007035">
    <property type="term" value="P:vacuolar acidification"/>
    <property type="evidence" value="ECO:0007669"/>
    <property type="project" value="TreeGrafter"/>
</dbReference>
<feature type="compositionally biased region" description="Polar residues" evidence="10">
    <location>
        <begin position="509"/>
        <end position="523"/>
    </location>
</feature>
<dbReference type="PANTHER" id="PTHR10110">
    <property type="entry name" value="SODIUM/HYDROGEN EXCHANGER"/>
    <property type="match status" value="1"/>
</dbReference>
<feature type="transmembrane region" description="Helical" evidence="11">
    <location>
        <begin position="45"/>
        <end position="65"/>
    </location>
</feature>
<dbReference type="GO" id="GO:0005769">
    <property type="term" value="C:early endosome"/>
    <property type="evidence" value="ECO:0007669"/>
    <property type="project" value="TreeGrafter"/>
</dbReference>
<dbReference type="PRINTS" id="PR01084">
    <property type="entry name" value="NAHEXCHNGR"/>
</dbReference>
<evidence type="ECO:0000256" key="2">
    <source>
        <dbReference type="ARBA" id="ARBA00022448"/>
    </source>
</evidence>
<keyword evidence="8 9" id="KW-0739">Sodium transport</keyword>
<dbReference type="GO" id="GO:0005770">
    <property type="term" value="C:late endosome"/>
    <property type="evidence" value="ECO:0007669"/>
    <property type="project" value="TreeGrafter"/>
</dbReference>
<feature type="domain" description="Cation/H+ exchanger transmembrane" evidence="12">
    <location>
        <begin position="31"/>
        <end position="429"/>
    </location>
</feature>
<feature type="region of interest" description="Disordered" evidence="10">
    <location>
        <begin position="615"/>
        <end position="657"/>
    </location>
</feature>
<evidence type="ECO:0000256" key="10">
    <source>
        <dbReference type="SAM" id="MobiDB-lite"/>
    </source>
</evidence>
<keyword evidence="7 11" id="KW-0472">Membrane</keyword>
<feature type="compositionally biased region" description="Low complexity" evidence="10">
    <location>
        <begin position="706"/>
        <end position="719"/>
    </location>
</feature>
<feature type="region of interest" description="Disordered" evidence="10">
    <location>
        <begin position="461"/>
        <end position="529"/>
    </location>
</feature>
<comment type="similarity">
    <text evidence="9">Belongs to the monovalent cation:proton antiporter 1 (CPA1) transporter (TC 2.A.36) family.</text>
</comment>
<proteinExistence type="inferred from homology"/>
<gene>
    <name evidence="13" type="ORF">NliqN6_0823</name>
</gene>
<dbReference type="GO" id="GO:0015386">
    <property type="term" value="F:potassium:proton antiporter activity"/>
    <property type="evidence" value="ECO:0007669"/>
    <property type="project" value="TreeGrafter"/>
</dbReference>
<dbReference type="GO" id="GO:0000329">
    <property type="term" value="C:fungal-type vacuole membrane"/>
    <property type="evidence" value="ECO:0007669"/>
    <property type="project" value="TreeGrafter"/>
</dbReference>
<dbReference type="AlphaFoldDB" id="A0A8H3TNI8"/>
<protein>
    <recommendedName>
        <fullName evidence="9">Sodium/hydrogen exchanger</fullName>
    </recommendedName>
</protein>
<evidence type="ECO:0000256" key="7">
    <source>
        <dbReference type="ARBA" id="ARBA00023136"/>
    </source>
</evidence>
<dbReference type="GO" id="GO:0015385">
    <property type="term" value="F:sodium:proton antiporter activity"/>
    <property type="evidence" value="ECO:0007669"/>
    <property type="project" value="InterPro"/>
</dbReference>
<dbReference type="EMBL" id="BLZA01000007">
    <property type="protein sequence ID" value="GHJ84421.1"/>
    <property type="molecule type" value="Genomic_DNA"/>
</dbReference>
<dbReference type="NCBIfam" id="TIGR00840">
    <property type="entry name" value="b_cpa1"/>
    <property type="match status" value="1"/>
</dbReference>
<feature type="transmembrane region" description="Helical" evidence="11">
    <location>
        <begin position="244"/>
        <end position="265"/>
    </location>
</feature>
<dbReference type="InterPro" id="IPR004709">
    <property type="entry name" value="NaH_exchanger"/>
</dbReference>
<feature type="transmembrane region" description="Helical" evidence="11">
    <location>
        <begin position="143"/>
        <end position="166"/>
    </location>
</feature>
<evidence type="ECO:0000259" key="12">
    <source>
        <dbReference type="Pfam" id="PF00999"/>
    </source>
</evidence>
<keyword evidence="14" id="KW-1185">Reference proteome</keyword>
<reference evidence="13" key="1">
    <citation type="submission" date="2020-07" db="EMBL/GenBank/DDBJ databases">
        <title>Draft Genome Sequence of a Deep-Sea Yeast, Naganishia (Cryptococcus) liquefaciens strain N6.</title>
        <authorList>
            <person name="Han Y.W."/>
            <person name="Kajitani R."/>
            <person name="Morimoto H."/>
            <person name="Parhat M."/>
            <person name="Tsubouchi H."/>
            <person name="Bakenova O."/>
            <person name="Ogata M."/>
            <person name="Argunhan B."/>
            <person name="Aoki R."/>
            <person name="Kajiwara S."/>
            <person name="Itoh T."/>
            <person name="Iwasaki H."/>
        </authorList>
    </citation>
    <scope>NUCLEOTIDE SEQUENCE</scope>
    <source>
        <strain evidence="13">N6</strain>
    </source>
</reference>
<dbReference type="Pfam" id="PF00999">
    <property type="entry name" value="Na_H_Exchanger"/>
    <property type="match status" value="1"/>
</dbReference>
<feature type="transmembrane region" description="Helical" evidence="11">
    <location>
        <begin position="271"/>
        <end position="290"/>
    </location>
</feature>
<evidence type="ECO:0000313" key="13">
    <source>
        <dbReference type="EMBL" id="GHJ84421.1"/>
    </source>
</evidence>
<evidence type="ECO:0000256" key="1">
    <source>
        <dbReference type="ARBA" id="ARBA00004141"/>
    </source>
</evidence>
<feature type="transmembrane region" description="Helical" evidence="11">
    <location>
        <begin position="379"/>
        <end position="398"/>
    </location>
</feature>
<evidence type="ECO:0000256" key="6">
    <source>
        <dbReference type="ARBA" id="ARBA00023065"/>
    </source>
</evidence>
<dbReference type="Proteomes" id="UP000620104">
    <property type="component" value="Unassembled WGS sequence"/>
</dbReference>
<evidence type="ECO:0000256" key="5">
    <source>
        <dbReference type="ARBA" id="ARBA00023053"/>
    </source>
</evidence>
<evidence type="ECO:0000256" key="9">
    <source>
        <dbReference type="RuleBase" id="RU003722"/>
    </source>
</evidence>
<evidence type="ECO:0000256" key="4">
    <source>
        <dbReference type="ARBA" id="ARBA00022989"/>
    </source>
</evidence>
<keyword evidence="4 11" id="KW-1133">Transmembrane helix</keyword>
<feature type="region of interest" description="Disordered" evidence="10">
    <location>
        <begin position="541"/>
        <end position="560"/>
    </location>
</feature>
<evidence type="ECO:0000256" key="3">
    <source>
        <dbReference type="ARBA" id="ARBA00022692"/>
    </source>
</evidence>
<feature type="transmembrane region" description="Helical" evidence="11">
    <location>
        <begin position="108"/>
        <end position="131"/>
    </location>
</feature>
<keyword evidence="2 9" id="KW-0813">Transport</keyword>
<dbReference type="Gene3D" id="6.10.140.1330">
    <property type="match status" value="1"/>
</dbReference>
<feature type="compositionally biased region" description="Low complexity" evidence="10">
    <location>
        <begin position="674"/>
        <end position="699"/>
    </location>
</feature>
<dbReference type="InterPro" id="IPR018422">
    <property type="entry name" value="Cation/H_exchanger_CPA1"/>
</dbReference>
<keyword evidence="5" id="KW-0915">Sodium</keyword>
<dbReference type="OrthoDB" id="196264at2759"/>
<keyword evidence="9" id="KW-0050">Antiport</keyword>
<evidence type="ECO:0000256" key="11">
    <source>
        <dbReference type="SAM" id="Phobius"/>
    </source>
</evidence>
<keyword evidence="6 9" id="KW-0406">Ion transport</keyword>
<accession>A0A8H3TNI8</accession>
<comment type="caution">
    <text evidence="13">The sequence shown here is derived from an EMBL/GenBank/DDBJ whole genome shotgun (WGS) entry which is preliminary data.</text>
</comment>
<evidence type="ECO:0000313" key="14">
    <source>
        <dbReference type="Proteomes" id="UP000620104"/>
    </source>
</evidence>
<evidence type="ECO:0000256" key="8">
    <source>
        <dbReference type="ARBA" id="ARBA00023201"/>
    </source>
</evidence>
<feature type="region of interest" description="Disordered" evidence="10">
    <location>
        <begin position="674"/>
        <end position="726"/>
    </location>
</feature>